<proteinExistence type="predicted"/>
<dbReference type="PANTHER" id="PTHR46114:SF1">
    <property type="entry name" value="ZAD DOMAIN-CONTAINING PROTEIN"/>
    <property type="match status" value="1"/>
</dbReference>
<dbReference type="EMBL" id="BMAO01023427">
    <property type="protein sequence ID" value="GFQ88637.1"/>
    <property type="molecule type" value="Genomic_DNA"/>
</dbReference>
<dbReference type="OrthoDB" id="8063408at2759"/>
<dbReference type="AlphaFoldDB" id="A0A8X6I6N9"/>
<comment type="caution">
    <text evidence="1">The sequence shown here is derived from an EMBL/GenBank/DDBJ whole genome shotgun (WGS) entry which is preliminary data.</text>
</comment>
<keyword evidence="2" id="KW-1185">Reference proteome</keyword>
<organism evidence="1 2">
    <name type="scientific">Trichonephila clavata</name>
    <name type="common">Joro spider</name>
    <name type="synonym">Nephila clavata</name>
    <dbReference type="NCBI Taxonomy" id="2740835"/>
    <lineage>
        <taxon>Eukaryota</taxon>
        <taxon>Metazoa</taxon>
        <taxon>Ecdysozoa</taxon>
        <taxon>Arthropoda</taxon>
        <taxon>Chelicerata</taxon>
        <taxon>Arachnida</taxon>
        <taxon>Araneae</taxon>
        <taxon>Araneomorphae</taxon>
        <taxon>Entelegynae</taxon>
        <taxon>Araneoidea</taxon>
        <taxon>Nephilidae</taxon>
        <taxon>Trichonephila</taxon>
    </lineage>
</organism>
<name>A0A8X6I6N9_TRICU</name>
<protein>
    <submittedName>
        <fullName evidence="1">Uncharacterized protein</fullName>
    </submittedName>
</protein>
<reference evidence="1" key="1">
    <citation type="submission" date="2020-07" db="EMBL/GenBank/DDBJ databases">
        <title>Multicomponent nature underlies the extraordinary mechanical properties of spider dragline silk.</title>
        <authorList>
            <person name="Kono N."/>
            <person name="Nakamura H."/>
            <person name="Mori M."/>
            <person name="Yoshida Y."/>
            <person name="Ohtoshi R."/>
            <person name="Malay A.D."/>
            <person name="Moran D.A.P."/>
            <person name="Tomita M."/>
            <person name="Numata K."/>
            <person name="Arakawa K."/>
        </authorList>
    </citation>
    <scope>NUCLEOTIDE SEQUENCE</scope>
</reference>
<dbReference type="PANTHER" id="PTHR46114">
    <property type="entry name" value="APPLE DOMAIN-CONTAINING PROTEIN"/>
    <property type="match status" value="1"/>
</dbReference>
<accession>A0A8X6I6N9</accession>
<evidence type="ECO:0000313" key="1">
    <source>
        <dbReference type="EMBL" id="GFQ88637.1"/>
    </source>
</evidence>
<evidence type="ECO:0000313" key="2">
    <source>
        <dbReference type="Proteomes" id="UP000887116"/>
    </source>
</evidence>
<dbReference type="Proteomes" id="UP000887116">
    <property type="component" value="Unassembled WGS sequence"/>
</dbReference>
<gene>
    <name evidence="1" type="primary">20200932</name>
    <name evidence="1" type="ORF">TNCT_250121</name>
</gene>
<sequence>MNICWLRKKKDLLQYPCIPSAIQPVSHSSDIPKPDSPKKLNREELRDLVRDIDLPKQKAELLASRLHQWNLLVPGVKITEYRTFEKNLLRFFENKEHVAACIVVNGLMNFMNINYDPNNWRLFVDSSKLSLKAVLQHKGNLLPSIPLGHSVHMKETLSKCEITSRVTKIRES</sequence>